<dbReference type="EMBL" id="PEWD01000033">
    <property type="protein sequence ID" value="PIU69069.1"/>
    <property type="molecule type" value="Genomic_DNA"/>
</dbReference>
<organism evidence="8 9">
    <name type="scientific">candidate division WWE3 bacterium CG06_land_8_20_14_3_00_42_16</name>
    <dbReference type="NCBI Taxonomy" id="1975083"/>
    <lineage>
        <taxon>Bacteria</taxon>
        <taxon>Katanobacteria</taxon>
    </lineage>
</organism>
<evidence type="ECO:0000256" key="4">
    <source>
        <dbReference type="ARBA" id="ARBA00022989"/>
    </source>
</evidence>
<keyword evidence="4 6" id="KW-1133">Transmembrane helix</keyword>
<dbReference type="AlphaFoldDB" id="A0A2M7ANU8"/>
<dbReference type="PRINTS" id="PR00813">
    <property type="entry name" value="BCTERIALGSPG"/>
</dbReference>
<dbReference type="GO" id="GO:0016020">
    <property type="term" value="C:membrane"/>
    <property type="evidence" value="ECO:0007669"/>
    <property type="project" value="UniProtKB-SubCell"/>
</dbReference>
<protein>
    <recommendedName>
        <fullName evidence="7">Type II secretion system protein GspG C-terminal domain-containing protein</fullName>
    </recommendedName>
</protein>
<dbReference type="Pfam" id="PF08334">
    <property type="entry name" value="T2SSG"/>
    <property type="match status" value="1"/>
</dbReference>
<accession>A0A2M7ANU8</accession>
<dbReference type="GO" id="GO:0015627">
    <property type="term" value="C:type II protein secretion system complex"/>
    <property type="evidence" value="ECO:0007669"/>
    <property type="project" value="InterPro"/>
</dbReference>
<dbReference type="GO" id="GO:0015628">
    <property type="term" value="P:protein secretion by the type II secretion system"/>
    <property type="evidence" value="ECO:0007669"/>
    <property type="project" value="InterPro"/>
</dbReference>
<dbReference type="NCBIfam" id="TIGR02532">
    <property type="entry name" value="IV_pilin_GFxxxE"/>
    <property type="match status" value="1"/>
</dbReference>
<evidence type="ECO:0000313" key="9">
    <source>
        <dbReference type="Proteomes" id="UP000229916"/>
    </source>
</evidence>
<dbReference type="Gene3D" id="3.30.700.10">
    <property type="entry name" value="Glycoprotein, Type 4 Pilin"/>
    <property type="match status" value="1"/>
</dbReference>
<name>A0A2M7ANU8_UNCKA</name>
<dbReference type="Proteomes" id="UP000229916">
    <property type="component" value="Unassembled WGS sequence"/>
</dbReference>
<sequence length="173" mass="19471">MQNSKSEAPVIFSKEGFTIIEILVVVVIIGILASIVVVSFNTTLRHSREGKRIADLKNVSTALDMYYAENNSYPNSYGGVGIWDGIYSCWGDSTTNWIPGLVPTYLKGELPRDPRNHTNCGEQYIYRSDGKAYKLLAHQPEDCTWTVSKYPSLADPMRNCWAFGYYSEGAYNF</sequence>
<evidence type="ECO:0000256" key="6">
    <source>
        <dbReference type="SAM" id="Phobius"/>
    </source>
</evidence>
<proteinExistence type="predicted"/>
<dbReference type="Pfam" id="PF07963">
    <property type="entry name" value="N_methyl"/>
    <property type="match status" value="1"/>
</dbReference>
<evidence type="ECO:0000256" key="1">
    <source>
        <dbReference type="ARBA" id="ARBA00004167"/>
    </source>
</evidence>
<evidence type="ECO:0000313" key="8">
    <source>
        <dbReference type="EMBL" id="PIU69069.1"/>
    </source>
</evidence>
<gene>
    <name evidence="8" type="ORF">COS81_01500</name>
</gene>
<dbReference type="SUPFAM" id="SSF54523">
    <property type="entry name" value="Pili subunits"/>
    <property type="match status" value="1"/>
</dbReference>
<feature type="transmembrane region" description="Helical" evidence="6">
    <location>
        <begin position="20"/>
        <end position="44"/>
    </location>
</feature>
<keyword evidence="5 6" id="KW-0472">Membrane</keyword>
<comment type="caution">
    <text evidence="8">The sequence shown here is derived from an EMBL/GenBank/DDBJ whole genome shotgun (WGS) entry which is preliminary data.</text>
</comment>
<dbReference type="PANTHER" id="PTHR30093">
    <property type="entry name" value="GENERAL SECRETION PATHWAY PROTEIN G"/>
    <property type="match status" value="1"/>
</dbReference>
<dbReference type="InterPro" id="IPR045584">
    <property type="entry name" value="Pilin-like"/>
</dbReference>
<dbReference type="InterPro" id="IPR000983">
    <property type="entry name" value="Bac_GSPG_pilin"/>
</dbReference>
<keyword evidence="3 6" id="KW-0812">Transmembrane</keyword>
<evidence type="ECO:0000256" key="2">
    <source>
        <dbReference type="ARBA" id="ARBA00022481"/>
    </source>
</evidence>
<dbReference type="InterPro" id="IPR012902">
    <property type="entry name" value="N_methyl_site"/>
</dbReference>
<reference evidence="9" key="1">
    <citation type="submission" date="2017-09" db="EMBL/GenBank/DDBJ databases">
        <title>Depth-based differentiation of microbial function through sediment-hosted aquifers and enrichment of novel symbionts in the deep terrestrial subsurface.</title>
        <authorList>
            <person name="Probst A.J."/>
            <person name="Ladd B."/>
            <person name="Jarett J.K."/>
            <person name="Geller-Mcgrath D.E."/>
            <person name="Sieber C.M.K."/>
            <person name="Emerson J.B."/>
            <person name="Anantharaman K."/>
            <person name="Thomas B.C."/>
            <person name="Malmstrom R."/>
            <person name="Stieglmeier M."/>
            <person name="Klingl A."/>
            <person name="Woyke T."/>
            <person name="Ryan C.M."/>
            <person name="Banfield J.F."/>
        </authorList>
    </citation>
    <scope>NUCLEOTIDE SEQUENCE [LARGE SCALE GENOMIC DNA]</scope>
</reference>
<evidence type="ECO:0000256" key="3">
    <source>
        <dbReference type="ARBA" id="ARBA00022692"/>
    </source>
</evidence>
<evidence type="ECO:0000259" key="7">
    <source>
        <dbReference type="Pfam" id="PF08334"/>
    </source>
</evidence>
<feature type="domain" description="Type II secretion system protein GspG C-terminal" evidence="7">
    <location>
        <begin position="46"/>
        <end position="132"/>
    </location>
</feature>
<comment type="subcellular location">
    <subcellularLocation>
        <location evidence="1">Membrane</location>
        <topology evidence="1">Single-pass membrane protein</topology>
    </subcellularLocation>
</comment>
<keyword evidence="2" id="KW-0488">Methylation</keyword>
<dbReference type="PANTHER" id="PTHR30093:SF44">
    <property type="entry name" value="TYPE II SECRETION SYSTEM CORE PROTEIN G"/>
    <property type="match status" value="1"/>
</dbReference>
<dbReference type="InterPro" id="IPR013545">
    <property type="entry name" value="T2SS_protein-GspG_C"/>
</dbReference>
<evidence type="ECO:0000256" key="5">
    <source>
        <dbReference type="ARBA" id="ARBA00023136"/>
    </source>
</evidence>